<keyword evidence="12" id="KW-1185">Reference proteome</keyword>
<dbReference type="Gene3D" id="3.40.50.300">
    <property type="entry name" value="P-loop containing nucleotide triphosphate hydrolases"/>
    <property type="match status" value="1"/>
</dbReference>
<evidence type="ECO:0000256" key="4">
    <source>
        <dbReference type="ARBA" id="ARBA00022741"/>
    </source>
</evidence>
<dbReference type="Gene3D" id="2.40.50.100">
    <property type="match status" value="1"/>
</dbReference>
<keyword evidence="7" id="KW-0406">Ion transport</keyword>
<reference evidence="11" key="1">
    <citation type="submission" date="2020-04" db="EMBL/GenBank/DDBJ databases">
        <title>A desert anoxygenic phototrophic bacterium fixes CO2 using RubisCO under aerobic conditions.</title>
        <authorList>
            <person name="Tang K."/>
        </authorList>
    </citation>
    <scope>NUCLEOTIDE SEQUENCE [LARGE SCALE GENOMIC DNA]</scope>
    <source>
        <strain evidence="11">MIMtkB3</strain>
    </source>
</reference>
<dbReference type="KEGG" id="acru:HHL28_06820"/>
<keyword evidence="2" id="KW-1003">Cell membrane</keyword>
<gene>
    <name evidence="11" type="ORF">HHL28_06820</name>
</gene>
<evidence type="ECO:0000256" key="6">
    <source>
        <dbReference type="ARBA" id="ARBA00023004"/>
    </source>
</evidence>
<dbReference type="InterPro" id="IPR017871">
    <property type="entry name" value="ABC_transporter-like_CS"/>
</dbReference>
<evidence type="ECO:0000259" key="10">
    <source>
        <dbReference type="PROSITE" id="PS50893"/>
    </source>
</evidence>
<keyword evidence="6" id="KW-0408">Iron</keyword>
<dbReference type="InterPro" id="IPR015853">
    <property type="entry name" value="ABC_transpr_FbpC"/>
</dbReference>
<dbReference type="GO" id="GO:0015408">
    <property type="term" value="F:ABC-type ferric iron transporter activity"/>
    <property type="evidence" value="ECO:0007669"/>
    <property type="project" value="InterPro"/>
</dbReference>
<dbReference type="GO" id="GO:0015697">
    <property type="term" value="P:quaternary ammonium group transport"/>
    <property type="evidence" value="ECO:0007669"/>
    <property type="project" value="UniProtKB-ARBA"/>
</dbReference>
<dbReference type="InterPro" id="IPR003593">
    <property type="entry name" value="AAA+_ATPase"/>
</dbReference>
<dbReference type="FunFam" id="3.40.50.300:FF:000425">
    <property type="entry name" value="Probable ABC transporter, ATP-binding subunit"/>
    <property type="match status" value="1"/>
</dbReference>
<evidence type="ECO:0000256" key="5">
    <source>
        <dbReference type="ARBA" id="ARBA00022840"/>
    </source>
</evidence>
<dbReference type="PANTHER" id="PTHR42781:SF4">
    <property type="entry name" value="SPERMIDINE_PUTRESCINE IMPORT ATP-BINDING PROTEIN POTA"/>
    <property type="match status" value="1"/>
</dbReference>
<evidence type="ECO:0000256" key="1">
    <source>
        <dbReference type="ARBA" id="ARBA00022448"/>
    </source>
</evidence>
<keyword evidence="1" id="KW-0813">Transport</keyword>
<dbReference type="Gene3D" id="2.40.50.140">
    <property type="entry name" value="Nucleic acid-binding proteins"/>
    <property type="match status" value="1"/>
</dbReference>
<dbReference type="Proteomes" id="UP000501891">
    <property type="component" value="Chromosome"/>
</dbReference>
<dbReference type="GO" id="GO:0016887">
    <property type="term" value="F:ATP hydrolysis activity"/>
    <property type="evidence" value="ECO:0007669"/>
    <property type="project" value="InterPro"/>
</dbReference>
<keyword evidence="3" id="KW-0410">Iron transport</keyword>
<dbReference type="InterPro" id="IPR050093">
    <property type="entry name" value="ABC_SmlMolc_Importer"/>
</dbReference>
<evidence type="ECO:0000256" key="9">
    <source>
        <dbReference type="SAM" id="MobiDB-lite"/>
    </source>
</evidence>
<dbReference type="Pfam" id="PF08402">
    <property type="entry name" value="TOBE_2"/>
    <property type="match status" value="1"/>
</dbReference>
<dbReference type="GO" id="GO:0005524">
    <property type="term" value="F:ATP binding"/>
    <property type="evidence" value="ECO:0007669"/>
    <property type="project" value="UniProtKB-KW"/>
</dbReference>
<dbReference type="AlphaFoldDB" id="A0A858R6D5"/>
<proteinExistence type="predicted"/>
<feature type="region of interest" description="Disordered" evidence="9">
    <location>
        <begin position="41"/>
        <end position="61"/>
    </location>
</feature>
<dbReference type="CDD" id="cd03259">
    <property type="entry name" value="ABC_Carb_Solutes_like"/>
    <property type="match status" value="1"/>
</dbReference>
<sequence>MAPLPGARCGFVGHHGCDVSVSPRSRSPLWRSLSARVEAAAPAKVPARERGSPVDALGPRQAPAAAELRPALALERVSHRYKAKVAVDDVSLHIASGEIVCLVGPSGCGKSTLLRLAAGLERLQQGTVAIAGKTIADPSASLPPERRGIGLVFQDFALFPHLTVLDNVRFGLNKLPPATQKERALAALKQVGMEAYAAAYPDALSGGQQQRVALARAMAPQPAVLLLDEPFSGLDTRLRETIRDETLHVLKQSGAATLVVTHDPEEAMFLADRIALMRDGRMVQVGKPVDLYTKPVCIFAASFFGEVNRLRGTVRQGRVETPVGSVPAARHADGTAVDVLIRPEGLRLSADPAAGPDGRLPYLARVEAARLLGRTSLVHLRVSDGQGGIHLHSRMPGQFLPEEDSHVSVTLDPQQAFVFSASDPM</sequence>
<protein>
    <submittedName>
        <fullName evidence="11">ABC transporter ATP-binding protein</fullName>
    </submittedName>
</protein>
<dbReference type="SMART" id="SM00382">
    <property type="entry name" value="AAA"/>
    <property type="match status" value="1"/>
</dbReference>
<evidence type="ECO:0000256" key="8">
    <source>
        <dbReference type="ARBA" id="ARBA00023136"/>
    </source>
</evidence>
<dbReference type="PROSITE" id="PS50893">
    <property type="entry name" value="ABC_TRANSPORTER_2"/>
    <property type="match status" value="1"/>
</dbReference>
<dbReference type="InterPro" id="IPR012340">
    <property type="entry name" value="NA-bd_OB-fold"/>
</dbReference>
<dbReference type="InterPro" id="IPR027417">
    <property type="entry name" value="P-loop_NTPase"/>
</dbReference>
<keyword evidence="4" id="KW-0547">Nucleotide-binding</keyword>
<dbReference type="GO" id="GO:0043190">
    <property type="term" value="C:ATP-binding cassette (ABC) transporter complex"/>
    <property type="evidence" value="ECO:0007669"/>
    <property type="project" value="InterPro"/>
</dbReference>
<evidence type="ECO:0000313" key="11">
    <source>
        <dbReference type="EMBL" id="QJE72842.1"/>
    </source>
</evidence>
<dbReference type="PANTHER" id="PTHR42781">
    <property type="entry name" value="SPERMIDINE/PUTRESCINE IMPORT ATP-BINDING PROTEIN POTA"/>
    <property type="match status" value="1"/>
</dbReference>
<evidence type="ECO:0000256" key="7">
    <source>
        <dbReference type="ARBA" id="ARBA00023065"/>
    </source>
</evidence>
<evidence type="ECO:0000256" key="3">
    <source>
        <dbReference type="ARBA" id="ARBA00022496"/>
    </source>
</evidence>
<dbReference type="SUPFAM" id="SSF50331">
    <property type="entry name" value="MOP-like"/>
    <property type="match status" value="1"/>
</dbReference>
<organism evidence="11 12">
    <name type="scientific">Aerophototrophica crusticola</name>
    <dbReference type="NCBI Taxonomy" id="1709002"/>
    <lineage>
        <taxon>Bacteria</taxon>
        <taxon>Pseudomonadati</taxon>
        <taxon>Pseudomonadota</taxon>
        <taxon>Alphaproteobacteria</taxon>
        <taxon>Rhodospirillales</taxon>
        <taxon>Rhodospirillaceae</taxon>
        <taxon>Aerophototrophica</taxon>
    </lineage>
</organism>
<dbReference type="InterPro" id="IPR008995">
    <property type="entry name" value="Mo/tungstate-bd_C_term_dom"/>
</dbReference>
<dbReference type="EMBL" id="CP051775">
    <property type="protein sequence ID" value="QJE72842.1"/>
    <property type="molecule type" value="Genomic_DNA"/>
</dbReference>
<evidence type="ECO:0000313" key="12">
    <source>
        <dbReference type="Proteomes" id="UP000501891"/>
    </source>
</evidence>
<dbReference type="SUPFAM" id="SSF52540">
    <property type="entry name" value="P-loop containing nucleoside triphosphate hydrolases"/>
    <property type="match status" value="1"/>
</dbReference>
<keyword evidence="8" id="KW-0472">Membrane</keyword>
<keyword evidence="5 11" id="KW-0067">ATP-binding</keyword>
<dbReference type="InterPro" id="IPR003439">
    <property type="entry name" value="ABC_transporter-like_ATP-bd"/>
</dbReference>
<accession>A0A858R6D5</accession>
<feature type="domain" description="ABC transporter" evidence="10">
    <location>
        <begin position="72"/>
        <end position="304"/>
    </location>
</feature>
<name>A0A858R6D5_9PROT</name>
<dbReference type="Pfam" id="PF00005">
    <property type="entry name" value="ABC_tran"/>
    <property type="match status" value="1"/>
</dbReference>
<dbReference type="InterPro" id="IPR013611">
    <property type="entry name" value="Transp-assoc_OB_typ2"/>
</dbReference>
<evidence type="ECO:0000256" key="2">
    <source>
        <dbReference type="ARBA" id="ARBA00022475"/>
    </source>
</evidence>
<dbReference type="PROSITE" id="PS00211">
    <property type="entry name" value="ABC_TRANSPORTER_1"/>
    <property type="match status" value="1"/>
</dbReference>